<dbReference type="PROSITE" id="PS50157">
    <property type="entry name" value="ZINC_FINGER_C2H2_2"/>
    <property type="match status" value="1"/>
</dbReference>
<evidence type="ECO:0000259" key="6">
    <source>
        <dbReference type="PROSITE" id="PS50157"/>
    </source>
</evidence>
<evidence type="ECO:0000256" key="4">
    <source>
        <dbReference type="ARBA" id="ARBA00022833"/>
    </source>
</evidence>
<dbReference type="AlphaFoldDB" id="A0A0C3ARB3"/>
<sequence length="240" mass="26451">MHTNTHNSQGGRLSVSNWTKTPIIEHEHFASASLGQPLTDEAIHLSLYKQELSFSTQGYLDLVSSSTSTSRPVSILPMTSTVVYHERRNDLKGADTSFSSNIATIDPSLLMPAANLSTPTAEAQPARPTIATARPLNTTITSSTHSKGAQHAIGKHKYECEICHKTFDRESRLERCHNRHMGVKPYVCAGDCGFQGCSKSYGCIEYLARHQDDLSTCSVCGKTLTEQNMSRHRKTMHLDS</sequence>
<evidence type="ECO:0000313" key="7">
    <source>
        <dbReference type="EMBL" id="KIM21811.1"/>
    </source>
</evidence>
<dbReference type="InterPro" id="IPR013087">
    <property type="entry name" value="Znf_C2H2_type"/>
</dbReference>
<keyword evidence="8" id="KW-1185">Reference proteome</keyword>
<reference evidence="8" key="2">
    <citation type="submission" date="2015-01" db="EMBL/GenBank/DDBJ databases">
        <title>Evolutionary Origins and Diversification of the Mycorrhizal Mutualists.</title>
        <authorList>
            <consortium name="DOE Joint Genome Institute"/>
            <consortium name="Mycorrhizal Genomics Consortium"/>
            <person name="Kohler A."/>
            <person name="Kuo A."/>
            <person name="Nagy L.G."/>
            <person name="Floudas D."/>
            <person name="Copeland A."/>
            <person name="Barry K.W."/>
            <person name="Cichocki N."/>
            <person name="Veneault-Fourrey C."/>
            <person name="LaButti K."/>
            <person name="Lindquist E.A."/>
            <person name="Lipzen A."/>
            <person name="Lundell T."/>
            <person name="Morin E."/>
            <person name="Murat C."/>
            <person name="Riley R."/>
            <person name="Ohm R."/>
            <person name="Sun H."/>
            <person name="Tunlid A."/>
            <person name="Henrissat B."/>
            <person name="Grigoriev I.V."/>
            <person name="Hibbett D.S."/>
            <person name="Martin F."/>
        </authorList>
    </citation>
    <scope>NUCLEOTIDE SEQUENCE [LARGE SCALE GENOMIC DNA]</scope>
    <source>
        <strain evidence="8">MAFF 305830</strain>
    </source>
</reference>
<organism evidence="7 8">
    <name type="scientific">Serendipita vermifera MAFF 305830</name>
    <dbReference type="NCBI Taxonomy" id="933852"/>
    <lineage>
        <taxon>Eukaryota</taxon>
        <taxon>Fungi</taxon>
        <taxon>Dikarya</taxon>
        <taxon>Basidiomycota</taxon>
        <taxon>Agaricomycotina</taxon>
        <taxon>Agaricomycetes</taxon>
        <taxon>Sebacinales</taxon>
        <taxon>Serendipitaceae</taxon>
        <taxon>Serendipita</taxon>
    </lineage>
</organism>
<keyword evidence="3 5" id="KW-0863">Zinc-finger</keyword>
<dbReference type="InterPro" id="IPR036236">
    <property type="entry name" value="Znf_C2H2_sf"/>
</dbReference>
<dbReference type="HOGENOM" id="CLU_1156993_0_0_1"/>
<dbReference type="PANTHER" id="PTHR24409">
    <property type="entry name" value="ZINC FINGER PROTEIN 142"/>
    <property type="match status" value="1"/>
</dbReference>
<evidence type="ECO:0000313" key="8">
    <source>
        <dbReference type="Proteomes" id="UP000054097"/>
    </source>
</evidence>
<keyword evidence="2" id="KW-0677">Repeat</keyword>
<accession>A0A0C3ARB3</accession>
<dbReference type="Gene3D" id="3.30.160.60">
    <property type="entry name" value="Classic Zinc Finger"/>
    <property type="match status" value="1"/>
</dbReference>
<dbReference type="OrthoDB" id="654211at2759"/>
<proteinExistence type="predicted"/>
<gene>
    <name evidence="7" type="ORF">M408DRAFT_324830</name>
</gene>
<evidence type="ECO:0000256" key="1">
    <source>
        <dbReference type="ARBA" id="ARBA00022723"/>
    </source>
</evidence>
<dbReference type="GO" id="GO:0000977">
    <property type="term" value="F:RNA polymerase II transcription regulatory region sequence-specific DNA binding"/>
    <property type="evidence" value="ECO:0007669"/>
    <property type="project" value="TreeGrafter"/>
</dbReference>
<dbReference type="Proteomes" id="UP000054097">
    <property type="component" value="Unassembled WGS sequence"/>
</dbReference>
<dbReference type="SUPFAM" id="SSF57667">
    <property type="entry name" value="beta-beta-alpha zinc fingers"/>
    <property type="match status" value="1"/>
</dbReference>
<dbReference type="EMBL" id="KN824371">
    <property type="protein sequence ID" value="KIM21811.1"/>
    <property type="molecule type" value="Genomic_DNA"/>
</dbReference>
<keyword evidence="4" id="KW-0862">Zinc</keyword>
<evidence type="ECO:0000256" key="5">
    <source>
        <dbReference type="PROSITE-ProRule" id="PRU00042"/>
    </source>
</evidence>
<dbReference type="GO" id="GO:0008270">
    <property type="term" value="F:zinc ion binding"/>
    <property type="evidence" value="ECO:0007669"/>
    <property type="project" value="UniProtKB-KW"/>
</dbReference>
<evidence type="ECO:0000256" key="3">
    <source>
        <dbReference type="ARBA" id="ARBA00022771"/>
    </source>
</evidence>
<dbReference type="GO" id="GO:0005634">
    <property type="term" value="C:nucleus"/>
    <property type="evidence" value="ECO:0007669"/>
    <property type="project" value="TreeGrafter"/>
</dbReference>
<evidence type="ECO:0000256" key="2">
    <source>
        <dbReference type="ARBA" id="ARBA00022737"/>
    </source>
</evidence>
<feature type="domain" description="C2H2-type" evidence="6">
    <location>
        <begin position="158"/>
        <end position="185"/>
    </location>
</feature>
<name>A0A0C3ARB3_SERVB</name>
<protein>
    <recommendedName>
        <fullName evidence="6">C2H2-type domain-containing protein</fullName>
    </recommendedName>
</protein>
<dbReference type="PANTHER" id="PTHR24409:SF295">
    <property type="entry name" value="AZ2-RELATED"/>
    <property type="match status" value="1"/>
</dbReference>
<keyword evidence="1" id="KW-0479">Metal-binding</keyword>
<reference evidence="7 8" key="1">
    <citation type="submission" date="2014-04" db="EMBL/GenBank/DDBJ databases">
        <authorList>
            <consortium name="DOE Joint Genome Institute"/>
            <person name="Kuo A."/>
            <person name="Zuccaro A."/>
            <person name="Kohler A."/>
            <person name="Nagy L.G."/>
            <person name="Floudas D."/>
            <person name="Copeland A."/>
            <person name="Barry K.W."/>
            <person name="Cichocki N."/>
            <person name="Veneault-Fourrey C."/>
            <person name="LaButti K."/>
            <person name="Lindquist E.A."/>
            <person name="Lipzen A."/>
            <person name="Lundell T."/>
            <person name="Morin E."/>
            <person name="Murat C."/>
            <person name="Sun H."/>
            <person name="Tunlid A."/>
            <person name="Henrissat B."/>
            <person name="Grigoriev I.V."/>
            <person name="Hibbett D.S."/>
            <person name="Martin F."/>
            <person name="Nordberg H.P."/>
            <person name="Cantor M.N."/>
            <person name="Hua S.X."/>
        </authorList>
    </citation>
    <scope>NUCLEOTIDE SEQUENCE [LARGE SCALE GENOMIC DNA]</scope>
    <source>
        <strain evidence="7 8">MAFF 305830</strain>
    </source>
</reference>
<dbReference type="GO" id="GO:0000981">
    <property type="term" value="F:DNA-binding transcription factor activity, RNA polymerase II-specific"/>
    <property type="evidence" value="ECO:0007669"/>
    <property type="project" value="TreeGrafter"/>
</dbReference>